<sequence length="668" mass="72763">MTATLDSNLLLAIPLAPLAGAVLAGLFGKTIGRAGAHTATILGVALAFGLSVLTLYQVMGGAAYNATVYEWMRVPTQLGTLKFEIGFLIDSLSALMMCVVSFVSLMVHIYTIGYMRDDPGYQRFFSYISLFTFAMLMLVMSNNFLQLFFGWEAVGVVSYLLIGFWYTKPTAIYANMKAFLVNRVGDFGFILGIGLLFAYAGSLNYGDVFAQRETLAALTFPGTQWGLLTVACICLFIGAMGKSAQFPLHVWLPDSMEGPTPISALIHAATMVTAGIFMVARVSPLFELTDSALSFVLIIGAITTLLMGLLGLVQNDIKRVVAYSTLSQLGYMTVALGVSAYPVAIFHLMTHAFFKALLFLAAGSVIIGMHHEQDMRYMGGLRKAMPITWLTSLIGSLALIGTPFFSGFYSKDSIIEAVQYSSIAGSGFAYFAVVASVFVTALYSFRMIFLVFYGKPRFHEADHSHSAHAHTPHESPWVVTVPLILLAIPSVLSGALAIGPLLYGDFFKHGVAFERVIYIGANHLALSSMAAEFHGWVGMARHALTTLPVWLMCAGVAVAWLCYLRYPALPGMIKARFRWFYTLFENKYYLDKLNQAVFARGALALGAGFSRTGERKIIDAAVNGSARLVGWFASVMRSLQSGYIYHYAFAMIVGMLALLTLFVTIGGK</sequence>
<protein>
    <submittedName>
        <fullName evidence="8">NADH dehydrogenase subunit L</fullName>
    </submittedName>
</protein>
<evidence type="ECO:0000256" key="5">
    <source>
        <dbReference type="RuleBase" id="RU000320"/>
    </source>
</evidence>
<dbReference type="GO" id="GO:0012505">
    <property type="term" value="C:endomembrane system"/>
    <property type="evidence" value="ECO:0007669"/>
    <property type="project" value="UniProtKB-SubCell"/>
</dbReference>
<dbReference type="InterPro" id="IPR001516">
    <property type="entry name" value="Proton_antipo_N"/>
</dbReference>
<dbReference type="GO" id="GO:0016020">
    <property type="term" value="C:membrane"/>
    <property type="evidence" value="ECO:0007669"/>
    <property type="project" value="UniProtKB-SubCell"/>
</dbReference>
<dbReference type="InterPro" id="IPR018393">
    <property type="entry name" value="NADHpl_OxRdtase_5_subgr"/>
</dbReference>
<keyword evidence="3" id="KW-1133">Transmembrane helix</keyword>
<dbReference type="InterPro" id="IPR003945">
    <property type="entry name" value="NU5C-like"/>
</dbReference>
<dbReference type="RefSeq" id="WP_045365092.1">
    <property type="nucleotide sequence ID" value="NZ_AP018150.1"/>
</dbReference>
<dbReference type="GO" id="GO:0008137">
    <property type="term" value="F:NADH dehydrogenase (ubiquinone) activity"/>
    <property type="evidence" value="ECO:0007669"/>
    <property type="project" value="InterPro"/>
</dbReference>
<evidence type="ECO:0000259" key="7">
    <source>
        <dbReference type="Pfam" id="PF00662"/>
    </source>
</evidence>
<keyword evidence="9" id="KW-1185">Reference proteome</keyword>
<dbReference type="GO" id="GO:0015990">
    <property type="term" value="P:electron transport coupled proton transport"/>
    <property type="evidence" value="ECO:0007669"/>
    <property type="project" value="TreeGrafter"/>
</dbReference>
<evidence type="ECO:0000313" key="9">
    <source>
        <dbReference type="Proteomes" id="UP000282597"/>
    </source>
</evidence>
<feature type="domain" description="NADH-Ubiquinone oxidoreductase (complex I) chain 5 N-terminal" evidence="7">
    <location>
        <begin position="77"/>
        <end position="125"/>
    </location>
</feature>
<dbReference type="KEGG" id="mcys:MCB1EB_1707"/>
<dbReference type="EMBL" id="AP018150">
    <property type="protein sequence ID" value="BBE09868.1"/>
    <property type="molecule type" value="Genomic_DNA"/>
</dbReference>
<dbReference type="PRINTS" id="PR01434">
    <property type="entry name" value="NADHDHGNASE5"/>
</dbReference>
<keyword evidence="2 5" id="KW-0812">Transmembrane</keyword>
<dbReference type="NCBIfam" id="TIGR01974">
    <property type="entry name" value="NDH_I_L"/>
    <property type="match status" value="1"/>
</dbReference>
<evidence type="ECO:0000256" key="4">
    <source>
        <dbReference type="ARBA" id="ARBA00023136"/>
    </source>
</evidence>
<dbReference type="PANTHER" id="PTHR42829:SF2">
    <property type="entry name" value="NADH-UBIQUINONE OXIDOREDUCTASE CHAIN 5"/>
    <property type="match status" value="1"/>
</dbReference>
<evidence type="ECO:0000259" key="6">
    <source>
        <dbReference type="Pfam" id="PF00361"/>
    </source>
</evidence>
<keyword evidence="4" id="KW-0472">Membrane</keyword>
<dbReference type="PRINTS" id="PR01435">
    <property type="entry name" value="NPOXDRDTASE5"/>
</dbReference>
<evidence type="ECO:0000256" key="1">
    <source>
        <dbReference type="ARBA" id="ARBA00004127"/>
    </source>
</evidence>
<dbReference type="Gene3D" id="1.20.5.2700">
    <property type="match status" value="1"/>
</dbReference>
<dbReference type="Proteomes" id="UP000282597">
    <property type="component" value="Chromosome"/>
</dbReference>
<proteinExistence type="predicted"/>
<dbReference type="NCBIfam" id="NF005141">
    <property type="entry name" value="PRK06590.1"/>
    <property type="match status" value="1"/>
</dbReference>
<feature type="domain" description="NADH:quinone oxidoreductase/Mrp antiporter transmembrane" evidence="6">
    <location>
        <begin position="141"/>
        <end position="426"/>
    </location>
</feature>
<gene>
    <name evidence="8" type="ORF">MCB1EB_1707</name>
</gene>
<dbReference type="PANTHER" id="PTHR42829">
    <property type="entry name" value="NADH-UBIQUINONE OXIDOREDUCTASE CHAIN 5"/>
    <property type="match status" value="1"/>
</dbReference>
<reference evidence="8 9" key="1">
    <citation type="journal article" date="2018" name="Microbes Environ.">
        <title>Comparative Genomic Insights into Endofungal Lifestyles of Two Bacterial Endosymbionts, Mycoavidus cysteinexigens and Burkholderia rhizoxinica.</title>
        <authorList>
            <person name="Sharmin D."/>
            <person name="Guo Y."/>
            <person name="Nishizawa T."/>
            <person name="Ohshima S."/>
            <person name="Sato Y."/>
            <person name="Takashima Y."/>
            <person name="Narisawa K."/>
            <person name="Ohta H."/>
        </authorList>
    </citation>
    <scope>NUCLEOTIDE SEQUENCE [LARGE SCALE GENOMIC DNA]</scope>
    <source>
        <strain evidence="8 9">B1-EB</strain>
    </source>
</reference>
<dbReference type="InterPro" id="IPR001750">
    <property type="entry name" value="ND/Mrp_TM"/>
</dbReference>
<evidence type="ECO:0000256" key="2">
    <source>
        <dbReference type="ARBA" id="ARBA00022692"/>
    </source>
</evidence>
<dbReference type="GO" id="GO:0003954">
    <property type="term" value="F:NADH dehydrogenase activity"/>
    <property type="evidence" value="ECO:0007669"/>
    <property type="project" value="TreeGrafter"/>
</dbReference>
<dbReference type="AlphaFoldDB" id="A0A2Z6EWV6"/>
<evidence type="ECO:0000313" key="8">
    <source>
        <dbReference type="EMBL" id="BBE09868.1"/>
    </source>
</evidence>
<organism evidence="8 9">
    <name type="scientific">Mycoavidus cysteinexigens</name>
    <dbReference type="NCBI Taxonomy" id="1553431"/>
    <lineage>
        <taxon>Bacteria</taxon>
        <taxon>Pseudomonadati</taxon>
        <taxon>Pseudomonadota</taxon>
        <taxon>Betaproteobacteria</taxon>
        <taxon>Burkholderiales</taxon>
        <taxon>Burkholderiaceae</taxon>
        <taxon>Mycoavidus</taxon>
    </lineage>
</organism>
<evidence type="ECO:0000256" key="3">
    <source>
        <dbReference type="ARBA" id="ARBA00022989"/>
    </source>
</evidence>
<name>A0A2Z6EWV6_9BURK</name>
<dbReference type="Pfam" id="PF00662">
    <property type="entry name" value="Proton_antipo_N"/>
    <property type="match status" value="1"/>
</dbReference>
<accession>A0A2Z6EWV6</accession>
<dbReference type="GO" id="GO:0042773">
    <property type="term" value="P:ATP synthesis coupled electron transport"/>
    <property type="evidence" value="ECO:0007669"/>
    <property type="project" value="InterPro"/>
</dbReference>
<comment type="subcellular location">
    <subcellularLocation>
        <location evidence="1">Endomembrane system</location>
        <topology evidence="1">Multi-pass membrane protein</topology>
    </subcellularLocation>
    <subcellularLocation>
        <location evidence="5">Membrane</location>
        <topology evidence="5">Multi-pass membrane protein</topology>
    </subcellularLocation>
</comment>
<dbReference type="Pfam" id="PF00361">
    <property type="entry name" value="Proton_antipo_M"/>
    <property type="match status" value="1"/>
</dbReference>